<dbReference type="Gene3D" id="1.10.287.110">
    <property type="entry name" value="DnaJ domain"/>
    <property type="match status" value="1"/>
</dbReference>
<feature type="domain" description="J" evidence="2">
    <location>
        <begin position="760"/>
        <end position="822"/>
    </location>
</feature>
<dbReference type="InterPro" id="IPR011990">
    <property type="entry name" value="TPR-like_helical_dom_sf"/>
</dbReference>
<dbReference type="Proteomes" id="UP000789595">
    <property type="component" value="Unassembled WGS sequence"/>
</dbReference>
<dbReference type="PROSITE" id="PS00636">
    <property type="entry name" value="DNAJ_1"/>
    <property type="match status" value="1"/>
</dbReference>
<dbReference type="PROSITE" id="PS50076">
    <property type="entry name" value="DNAJ_2"/>
    <property type="match status" value="1"/>
</dbReference>
<dbReference type="AlphaFoldDB" id="A0A7S3ZJS8"/>
<dbReference type="InterPro" id="IPR019734">
    <property type="entry name" value="TPR_rpt"/>
</dbReference>
<feature type="region of interest" description="Disordered" evidence="1">
    <location>
        <begin position="818"/>
        <end position="847"/>
    </location>
</feature>
<evidence type="ECO:0000259" key="2">
    <source>
        <dbReference type="PROSITE" id="PS50076"/>
    </source>
</evidence>
<accession>A0A7S3ZJS8</accession>
<dbReference type="PANTHER" id="PTHR44200">
    <property type="entry name" value="DNAJ HOMOLOG SUBFAMILY C MEMBER 7"/>
    <property type="match status" value="1"/>
</dbReference>
<dbReference type="Gene3D" id="1.25.40.10">
    <property type="entry name" value="Tetratricopeptide repeat domain"/>
    <property type="match status" value="1"/>
</dbReference>
<dbReference type="SMART" id="SM00028">
    <property type="entry name" value="TPR"/>
    <property type="match status" value="4"/>
</dbReference>
<reference evidence="4" key="2">
    <citation type="submission" date="2021-11" db="EMBL/GenBank/DDBJ databases">
        <authorList>
            <consortium name="Genoscope - CEA"/>
            <person name="William W."/>
        </authorList>
    </citation>
    <scope>NUCLEOTIDE SEQUENCE</scope>
</reference>
<sequence length="887" mass="96214">MALVGPGALQEYSAPSRGRRARGSVYVDDPAVGFFVAGSSIDDLNGIYVRTNRFVLPRHHVAMAYAHQEGGWTLALCATGGDDDDSSDYEDDTYEWRFIDAQRVDRFTHEGDTLIPGAGVRWSHATSGAVGDGHIPDATSLVAGKSEEELEDELPWQLIALLDAAITRDLLRSHAWREHKVERARTGQDLPRLAAASLEAIAAADEEEAGWLYRAGPEGAELFAAPDGRRCGSLAPNRYARIVEKEGEWLRRADGKWLRAADASEAAPHAAAPSMPDEVEADTVFDRPFEARIEGEGAAEIVGEEDDDAEEPSRAEPPPIVPAQRARDLAVGDSCELLTGFELAGRTGVCGKPRSAGRYTVAVDDRTVSVAFWQVHGGDGGADHKLLGLDPRDVMPSKGAVIDAAYRAAARDAAYASRLVRGAAAVDEELIRGARDNLLEDYGAATSYEASSSCDAWAGRSPLELVRGGVCGVRAADAAEAAFSSSIEAAARGALALKQVVADELQRARGLASLEEGDAVLLRCALAAAYDACRRREAALAEALRAVEAESTNAAALTTLGLLELPRQRTSALVTLKSATLCAASTKAPAGAWGAARAASVLRACTRAASLKNKADDAYLRGDLDSSIEFYGDAIATAPSEDSAFVAVCYSNRAACRRRKRDLVPALEDCDRALELYPGYARALFRRACVLLELDRPAVDAFVAVVRFDRNWPDLVDWLARAEARERRRANGEPTMPPPPPSSAPAATVDDILDETKHVDLYTVLGVSADATEAQLKRAYRLRSLKYHPDKKTGSTLAFQRVREAFDTLSDPAKRRAYDLGDDIKKPQKDSDSSEYSDDEHAKPSLREEVERKYWPERYKFLPFGDPFVQKRKLRARRARAKTRSFF</sequence>
<proteinExistence type="predicted"/>
<name>A0A7S3ZJS8_9STRA</name>
<feature type="region of interest" description="Disordered" evidence="1">
    <location>
        <begin position="295"/>
        <end position="321"/>
    </location>
</feature>
<dbReference type="EMBL" id="HBIW01001052">
    <property type="protein sequence ID" value="CAE0685467.1"/>
    <property type="molecule type" value="Transcribed_RNA"/>
</dbReference>
<dbReference type="SMART" id="SM00271">
    <property type="entry name" value="DnaJ"/>
    <property type="match status" value="1"/>
</dbReference>
<dbReference type="EMBL" id="CAKKNE010000001">
    <property type="protein sequence ID" value="CAH0364697.1"/>
    <property type="molecule type" value="Genomic_DNA"/>
</dbReference>
<evidence type="ECO:0000256" key="1">
    <source>
        <dbReference type="SAM" id="MobiDB-lite"/>
    </source>
</evidence>
<dbReference type="InterPro" id="IPR001623">
    <property type="entry name" value="DnaJ_domain"/>
</dbReference>
<dbReference type="OrthoDB" id="436519at2759"/>
<keyword evidence="5" id="KW-1185">Reference proteome</keyword>
<protein>
    <recommendedName>
        <fullName evidence="2">J domain-containing protein</fullName>
    </recommendedName>
</protein>
<dbReference type="SUPFAM" id="SSF48452">
    <property type="entry name" value="TPR-like"/>
    <property type="match status" value="1"/>
</dbReference>
<dbReference type="InterPro" id="IPR052758">
    <property type="entry name" value="SRC_co-chaperone"/>
</dbReference>
<dbReference type="Pfam" id="PF00226">
    <property type="entry name" value="DnaJ"/>
    <property type="match status" value="1"/>
</dbReference>
<evidence type="ECO:0000313" key="5">
    <source>
        <dbReference type="Proteomes" id="UP000789595"/>
    </source>
</evidence>
<dbReference type="PANTHER" id="PTHR44200:SF1">
    <property type="entry name" value="DNAJ HOMOLOG SUBFAMILY C MEMBER 7"/>
    <property type="match status" value="1"/>
</dbReference>
<gene>
    <name evidence="3" type="ORF">PCAL00307_LOCUS901</name>
    <name evidence="4" type="ORF">PECAL_1P10750</name>
</gene>
<evidence type="ECO:0000313" key="4">
    <source>
        <dbReference type="EMBL" id="CAH0364697.1"/>
    </source>
</evidence>
<reference evidence="3" key="1">
    <citation type="submission" date="2021-01" db="EMBL/GenBank/DDBJ databases">
        <authorList>
            <person name="Corre E."/>
            <person name="Pelletier E."/>
            <person name="Niang G."/>
            <person name="Scheremetjew M."/>
            <person name="Finn R."/>
            <person name="Kale V."/>
            <person name="Holt S."/>
            <person name="Cochrane G."/>
            <person name="Meng A."/>
            <person name="Brown T."/>
            <person name="Cohen L."/>
        </authorList>
    </citation>
    <scope>NUCLEOTIDE SEQUENCE</scope>
    <source>
        <strain evidence="3">CCMP1756</strain>
    </source>
</reference>
<feature type="region of interest" description="Disordered" evidence="1">
    <location>
        <begin position="727"/>
        <end position="747"/>
    </location>
</feature>
<feature type="compositionally biased region" description="Basic and acidic residues" evidence="1">
    <location>
        <begin position="818"/>
        <end position="832"/>
    </location>
</feature>
<dbReference type="PRINTS" id="PR00625">
    <property type="entry name" value="JDOMAIN"/>
</dbReference>
<dbReference type="InterPro" id="IPR018253">
    <property type="entry name" value="DnaJ_domain_CS"/>
</dbReference>
<dbReference type="SUPFAM" id="SSF46565">
    <property type="entry name" value="Chaperone J-domain"/>
    <property type="match status" value="1"/>
</dbReference>
<dbReference type="CDD" id="cd06257">
    <property type="entry name" value="DnaJ"/>
    <property type="match status" value="1"/>
</dbReference>
<dbReference type="InterPro" id="IPR036869">
    <property type="entry name" value="J_dom_sf"/>
</dbReference>
<evidence type="ECO:0000313" key="3">
    <source>
        <dbReference type="EMBL" id="CAE0685467.1"/>
    </source>
</evidence>
<organism evidence="3">
    <name type="scientific">Pelagomonas calceolata</name>
    <dbReference type="NCBI Taxonomy" id="35677"/>
    <lineage>
        <taxon>Eukaryota</taxon>
        <taxon>Sar</taxon>
        <taxon>Stramenopiles</taxon>
        <taxon>Ochrophyta</taxon>
        <taxon>Pelagophyceae</taxon>
        <taxon>Pelagomonadales</taxon>
        <taxon>Pelagomonadaceae</taxon>
        <taxon>Pelagomonas</taxon>
    </lineage>
</organism>